<feature type="domain" description="Peptidase S9 prolyl oligopeptidase catalytic" evidence="7">
    <location>
        <begin position="475"/>
        <end position="677"/>
    </location>
</feature>
<feature type="region of interest" description="Disordered" evidence="6">
    <location>
        <begin position="1"/>
        <end position="26"/>
    </location>
</feature>
<dbReference type="PANTHER" id="PTHR42881">
    <property type="entry name" value="PROLYL ENDOPEPTIDASE"/>
    <property type="match status" value="1"/>
</dbReference>
<dbReference type="Gene3D" id="2.130.10.120">
    <property type="entry name" value="Prolyl oligopeptidase, N-terminal domain"/>
    <property type="match status" value="1"/>
</dbReference>
<dbReference type="Pfam" id="PF00326">
    <property type="entry name" value="Peptidase_S9"/>
    <property type="match status" value="1"/>
</dbReference>
<dbReference type="SUPFAM" id="SSF53474">
    <property type="entry name" value="alpha/beta-Hydrolases"/>
    <property type="match status" value="1"/>
</dbReference>
<feature type="domain" description="Peptidase S9A N-terminal" evidence="8">
    <location>
        <begin position="7"/>
        <end position="409"/>
    </location>
</feature>
<keyword evidence="10" id="KW-1185">Reference proteome</keyword>
<gene>
    <name evidence="9" type="ORF">ACFQJ4_00630</name>
</gene>
<dbReference type="GeneID" id="79265471"/>
<dbReference type="InterPro" id="IPR051167">
    <property type="entry name" value="Prolyl_oligopep/macrocyclase"/>
</dbReference>
<organism evidence="9 10">
    <name type="scientific">Halosegnis marinus</name>
    <dbReference type="NCBI Taxonomy" id="3034023"/>
    <lineage>
        <taxon>Archaea</taxon>
        <taxon>Methanobacteriati</taxon>
        <taxon>Methanobacteriota</taxon>
        <taxon>Stenosarchaea group</taxon>
        <taxon>Halobacteria</taxon>
        <taxon>Halobacteriales</taxon>
        <taxon>Natronomonadaceae</taxon>
        <taxon>Halosegnis</taxon>
    </lineage>
</organism>
<evidence type="ECO:0000256" key="4">
    <source>
        <dbReference type="ARBA" id="ARBA00022801"/>
    </source>
</evidence>
<evidence type="ECO:0000313" key="9">
    <source>
        <dbReference type="EMBL" id="MFC7233811.1"/>
    </source>
</evidence>
<comment type="catalytic activity">
    <reaction evidence="1">
        <text>Hydrolysis of Pro-|-Xaa &gt;&gt; Ala-|-Xaa in oligopeptides.</text>
        <dbReference type="EC" id="3.4.21.26"/>
    </reaction>
</comment>
<dbReference type="InterPro" id="IPR002470">
    <property type="entry name" value="Peptidase_S9A"/>
</dbReference>
<dbReference type="InterPro" id="IPR023302">
    <property type="entry name" value="Pept_S9A_N"/>
</dbReference>
<keyword evidence="4" id="KW-0378">Hydrolase</keyword>
<comment type="caution">
    <text evidence="9">The sequence shown here is derived from an EMBL/GenBank/DDBJ whole genome shotgun (WGS) entry which is preliminary data.</text>
</comment>
<dbReference type="GO" id="GO:0006508">
    <property type="term" value="P:proteolysis"/>
    <property type="evidence" value="ECO:0007669"/>
    <property type="project" value="UniProtKB-KW"/>
</dbReference>
<dbReference type="PRINTS" id="PR00862">
    <property type="entry name" value="PROLIGOPTASE"/>
</dbReference>
<evidence type="ECO:0000259" key="7">
    <source>
        <dbReference type="Pfam" id="PF00326"/>
    </source>
</evidence>
<dbReference type="GO" id="GO:0004252">
    <property type="term" value="F:serine-type endopeptidase activity"/>
    <property type="evidence" value="ECO:0007669"/>
    <property type="project" value="UniProtKB-EC"/>
</dbReference>
<evidence type="ECO:0000259" key="8">
    <source>
        <dbReference type="Pfam" id="PF02897"/>
    </source>
</evidence>
<reference evidence="9 10" key="1">
    <citation type="journal article" date="2019" name="Int. J. Syst. Evol. Microbiol.">
        <title>The Global Catalogue of Microorganisms (GCM) 10K type strain sequencing project: providing services to taxonomists for standard genome sequencing and annotation.</title>
        <authorList>
            <consortium name="The Broad Institute Genomics Platform"/>
            <consortium name="The Broad Institute Genome Sequencing Center for Infectious Disease"/>
            <person name="Wu L."/>
            <person name="Ma J."/>
        </authorList>
    </citation>
    <scope>NUCLEOTIDE SEQUENCE [LARGE SCALE GENOMIC DNA]</scope>
    <source>
        <strain evidence="9 10">DT85</strain>
    </source>
</reference>
<proteinExistence type="predicted"/>
<dbReference type="SUPFAM" id="SSF50993">
    <property type="entry name" value="Peptidase/esterase 'gauge' domain"/>
    <property type="match status" value="1"/>
</dbReference>
<protein>
    <recommendedName>
        <fullName evidence="2">prolyl oligopeptidase</fullName>
        <ecNumber evidence="2">3.4.21.26</ecNumber>
    </recommendedName>
</protein>
<dbReference type="EMBL" id="JBHTAP010000001">
    <property type="protein sequence ID" value="MFC7233811.1"/>
    <property type="molecule type" value="Genomic_DNA"/>
</dbReference>
<name>A0ABD5ZK64_9EURY</name>
<evidence type="ECO:0000256" key="3">
    <source>
        <dbReference type="ARBA" id="ARBA00022670"/>
    </source>
</evidence>
<dbReference type="Pfam" id="PF02897">
    <property type="entry name" value="Peptidase_S9_N"/>
    <property type="match status" value="1"/>
</dbReference>
<dbReference type="EC" id="3.4.21.26" evidence="2"/>
<keyword evidence="5" id="KW-0720">Serine protease</keyword>
<sequence>MRETPPETPCEPTTETLHGEEIADPYRWLEADDDERVREWTDAQNEYADAVLDTDTRDALRPRFEDVARVTDYGPVTVAGDRYFRTIEAPHEDHAVLHVQESLDGEPRVLVDPNGFAGEAASMNWFVVGPDGERVAYGYDEGGTEQYDLRVVDAATGEEREEVPNVGRTNPGGFAWTDKGFYSVRTGTAGEADSEGGGQLDRALYYHEHGADPADDRLVTDDFGPRELPVLTTDDGDALFVAVSQGWDTTDLYRADESRADPLVPLVTGLDASIDATAGEDTLYLRTDHEADRGRVVAVPLAEARTGDDLALADYPDAVPETEGVLQGVTTVGDALAAVHLHDASAELTLWRDGERTATVPTPDLCTVPAAALDVDDDGTDLFHVVQGFAEPARVRRYDVAEGTATAIAQADADLDVDVTVERTFHESADGTEVPAFVVRAADADPDGDAPAVIYGYGGFRIALTPSFRRFAGPFLDAGGVFVVACLRGGSEYGESWHRAGMFGDKQNVFDDLYAVAEGIGDEYADPDRIGVWGGSNGGLLTGAALTQRPDLWAAVLCEVPLLDMLRFHRFLLGASWTSEYGSPDDPEAFEYLREYSPYHNVAERAYPPTLFTTALGDTRVHPAHARKTTARVQANQTGEGPILLRTETDTGHGVGKPTERIVREQVDRWTWLCDRLGVPVGAGDGD</sequence>
<dbReference type="Proteomes" id="UP001596398">
    <property type="component" value="Unassembled WGS sequence"/>
</dbReference>
<dbReference type="Gene3D" id="3.40.50.1820">
    <property type="entry name" value="alpha/beta hydrolase"/>
    <property type="match status" value="1"/>
</dbReference>
<dbReference type="InterPro" id="IPR001375">
    <property type="entry name" value="Peptidase_S9_cat"/>
</dbReference>
<dbReference type="InterPro" id="IPR029058">
    <property type="entry name" value="AB_hydrolase_fold"/>
</dbReference>
<keyword evidence="3" id="KW-0645">Protease</keyword>
<evidence type="ECO:0000256" key="5">
    <source>
        <dbReference type="ARBA" id="ARBA00022825"/>
    </source>
</evidence>
<dbReference type="PANTHER" id="PTHR42881:SF2">
    <property type="entry name" value="PROLYL ENDOPEPTIDASE"/>
    <property type="match status" value="1"/>
</dbReference>
<accession>A0ABD5ZK64</accession>
<evidence type="ECO:0000313" key="10">
    <source>
        <dbReference type="Proteomes" id="UP001596398"/>
    </source>
</evidence>
<evidence type="ECO:0000256" key="6">
    <source>
        <dbReference type="SAM" id="MobiDB-lite"/>
    </source>
</evidence>
<evidence type="ECO:0000256" key="1">
    <source>
        <dbReference type="ARBA" id="ARBA00001070"/>
    </source>
</evidence>
<evidence type="ECO:0000256" key="2">
    <source>
        <dbReference type="ARBA" id="ARBA00011897"/>
    </source>
</evidence>
<dbReference type="AlphaFoldDB" id="A0ABD5ZK64"/>
<dbReference type="RefSeq" id="WP_276234806.1">
    <property type="nucleotide sequence ID" value="NZ_CP119802.1"/>
</dbReference>